<evidence type="ECO:0000313" key="2">
    <source>
        <dbReference type="EMBL" id="KAK4040555.1"/>
    </source>
</evidence>
<dbReference type="Proteomes" id="UP001303115">
    <property type="component" value="Unassembled WGS sequence"/>
</dbReference>
<keyword evidence="1" id="KW-1133">Transmembrane helix</keyword>
<evidence type="ECO:0000313" key="3">
    <source>
        <dbReference type="Proteomes" id="UP001303115"/>
    </source>
</evidence>
<feature type="transmembrane region" description="Helical" evidence="1">
    <location>
        <begin position="84"/>
        <end position="103"/>
    </location>
</feature>
<dbReference type="AlphaFoldDB" id="A0AAN6PL62"/>
<proteinExistence type="predicted"/>
<organism evidence="2 3">
    <name type="scientific">Parachaetomium inaequale</name>
    <dbReference type="NCBI Taxonomy" id="2588326"/>
    <lineage>
        <taxon>Eukaryota</taxon>
        <taxon>Fungi</taxon>
        <taxon>Dikarya</taxon>
        <taxon>Ascomycota</taxon>
        <taxon>Pezizomycotina</taxon>
        <taxon>Sordariomycetes</taxon>
        <taxon>Sordariomycetidae</taxon>
        <taxon>Sordariales</taxon>
        <taxon>Chaetomiaceae</taxon>
        <taxon>Parachaetomium</taxon>
    </lineage>
</organism>
<keyword evidence="1" id="KW-0812">Transmembrane</keyword>
<feature type="transmembrane region" description="Helical" evidence="1">
    <location>
        <begin position="44"/>
        <end position="64"/>
    </location>
</feature>
<name>A0AAN6PL62_9PEZI</name>
<sequence length="163" mass="17108">MASPQENSEPSNSNDNSTHLIESLDGESRVQDALEREAPTTVRGAVSAAAFIIYVCTIMAYISLSPQGPGQGQDRFKVARLVAVAVWMVDSGVLFLCHARYLIRREIASAFLISALGLHYFVGAGGFGIADGVGVIMMCIVVAVLCPGLLGTMGMMGPGSAVE</sequence>
<accession>A0AAN6PL62</accession>
<dbReference type="EMBL" id="MU854374">
    <property type="protein sequence ID" value="KAK4040555.1"/>
    <property type="molecule type" value="Genomic_DNA"/>
</dbReference>
<feature type="transmembrane region" description="Helical" evidence="1">
    <location>
        <begin position="135"/>
        <end position="156"/>
    </location>
</feature>
<protein>
    <submittedName>
        <fullName evidence="2">Uncharacterized protein</fullName>
    </submittedName>
</protein>
<feature type="transmembrane region" description="Helical" evidence="1">
    <location>
        <begin position="110"/>
        <end position="129"/>
    </location>
</feature>
<reference evidence="3" key="1">
    <citation type="journal article" date="2023" name="Mol. Phylogenet. Evol.">
        <title>Genome-scale phylogeny and comparative genomics of the fungal order Sordariales.</title>
        <authorList>
            <person name="Hensen N."/>
            <person name="Bonometti L."/>
            <person name="Westerberg I."/>
            <person name="Brannstrom I.O."/>
            <person name="Guillou S."/>
            <person name="Cros-Aarteil S."/>
            <person name="Calhoun S."/>
            <person name="Haridas S."/>
            <person name="Kuo A."/>
            <person name="Mondo S."/>
            <person name="Pangilinan J."/>
            <person name="Riley R."/>
            <person name="LaButti K."/>
            <person name="Andreopoulos B."/>
            <person name="Lipzen A."/>
            <person name="Chen C."/>
            <person name="Yan M."/>
            <person name="Daum C."/>
            <person name="Ng V."/>
            <person name="Clum A."/>
            <person name="Steindorff A."/>
            <person name="Ohm R.A."/>
            <person name="Martin F."/>
            <person name="Silar P."/>
            <person name="Natvig D.O."/>
            <person name="Lalanne C."/>
            <person name="Gautier V."/>
            <person name="Ament-Velasquez S.L."/>
            <person name="Kruys A."/>
            <person name="Hutchinson M.I."/>
            <person name="Powell A.J."/>
            <person name="Barry K."/>
            <person name="Miller A.N."/>
            <person name="Grigoriev I.V."/>
            <person name="Debuchy R."/>
            <person name="Gladieux P."/>
            <person name="Hiltunen Thoren M."/>
            <person name="Johannesson H."/>
        </authorList>
    </citation>
    <scope>NUCLEOTIDE SEQUENCE [LARGE SCALE GENOMIC DNA]</scope>
    <source>
        <strain evidence="3">CBS 284.82</strain>
    </source>
</reference>
<evidence type="ECO:0000256" key="1">
    <source>
        <dbReference type="SAM" id="Phobius"/>
    </source>
</evidence>
<keyword evidence="1" id="KW-0472">Membrane</keyword>
<gene>
    <name evidence="2" type="ORF">C8A01DRAFT_35417</name>
</gene>
<keyword evidence="3" id="KW-1185">Reference proteome</keyword>
<comment type="caution">
    <text evidence="2">The sequence shown here is derived from an EMBL/GenBank/DDBJ whole genome shotgun (WGS) entry which is preliminary data.</text>
</comment>